<organism evidence="1 2">
    <name type="scientific">Vermiconidia calcicola</name>
    <dbReference type="NCBI Taxonomy" id="1690605"/>
    <lineage>
        <taxon>Eukaryota</taxon>
        <taxon>Fungi</taxon>
        <taxon>Dikarya</taxon>
        <taxon>Ascomycota</taxon>
        <taxon>Pezizomycotina</taxon>
        <taxon>Dothideomycetes</taxon>
        <taxon>Dothideomycetidae</taxon>
        <taxon>Mycosphaerellales</taxon>
        <taxon>Extremaceae</taxon>
        <taxon>Vermiconidia</taxon>
    </lineage>
</organism>
<evidence type="ECO:0000313" key="2">
    <source>
        <dbReference type="Proteomes" id="UP001281147"/>
    </source>
</evidence>
<evidence type="ECO:0000313" key="1">
    <source>
        <dbReference type="EMBL" id="KAK3715595.1"/>
    </source>
</evidence>
<proteinExistence type="predicted"/>
<sequence>MATSENTSKASKTRKVRKTSKTSQVSKVRRTIDALLAKAHAAHHIPPTGPASKTCKAQDVFALPFDSTLLYTLNRPKPSVPVWISPRAGVPSAVRVNDADRAVWRHPARVGHSVDTIKGAASPPNGRDTSVPVLPHGVAGRANSAAGKQGSIMPAPVNNIAGRTATSTSQISQGIRIPQQVPHKATAVLPPTAAAAAAGSLPRAIPEDIVAACLKINSCKKNLRDMPVRNELHKAMPEHFYAQTHHLKSGSPLRQWFGDERLLTKEVWNWI</sequence>
<keyword evidence="2" id="KW-1185">Reference proteome</keyword>
<dbReference type="Proteomes" id="UP001281147">
    <property type="component" value="Unassembled WGS sequence"/>
</dbReference>
<name>A0ACC3NEN9_9PEZI</name>
<reference evidence="1" key="1">
    <citation type="submission" date="2023-07" db="EMBL/GenBank/DDBJ databases">
        <title>Black Yeasts Isolated from many extreme environments.</title>
        <authorList>
            <person name="Coleine C."/>
            <person name="Stajich J.E."/>
            <person name="Selbmann L."/>
        </authorList>
    </citation>
    <scope>NUCLEOTIDE SEQUENCE</scope>
    <source>
        <strain evidence="1">CCFEE 5714</strain>
    </source>
</reference>
<gene>
    <name evidence="1" type="ORF">LTR37_007083</name>
</gene>
<accession>A0ACC3NEN9</accession>
<dbReference type="EMBL" id="JAUTXU010000048">
    <property type="protein sequence ID" value="KAK3715595.1"/>
    <property type="molecule type" value="Genomic_DNA"/>
</dbReference>
<comment type="caution">
    <text evidence="1">The sequence shown here is derived from an EMBL/GenBank/DDBJ whole genome shotgun (WGS) entry which is preliminary data.</text>
</comment>
<protein>
    <submittedName>
        <fullName evidence="1">Uncharacterized protein</fullName>
    </submittedName>
</protein>